<evidence type="ECO:0000256" key="1">
    <source>
        <dbReference type="SAM" id="Phobius"/>
    </source>
</evidence>
<organism evidence="2 4">
    <name type="scientific">Durusdinium trenchii</name>
    <dbReference type="NCBI Taxonomy" id="1381693"/>
    <lineage>
        <taxon>Eukaryota</taxon>
        <taxon>Sar</taxon>
        <taxon>Alveolata</taxon>
        <taxon>Dinophyceae</taxon>
        <taxon>Suessiales</taxon>
        <taxon>Symbiodiniaceae</taxon>
        <taxon>Durusdinium</taxon>
    </lineage>
</organism>
<proteinExistence type="predicted"/>
<evidence type="ECO:0000313" key="3">
    <source>
        <dbReference type="EMBL" id="CAK8994507.1"/>
    </source>
</evidence>
<feature type="transmembrane region" description="Helical" evidence="1">
    <location>
        <begin position="83"/>
        <end position="102"/>
    </location>
</feature>
<evidence type="ECO:0000313" key="4">
    <source>
        <dbReference type="Proteomes" id="UP001642484"/>
    </source>
</evidence>
<evidence type="ECO:0000313" key="2">
    <source>
        <dbReference type="EMBL" id="CAK8993886.1"/>
    </source>
</evidence>
<keyword evidence="1" id="KW-1133">Transmembrane helix</keyword>
<feature type="transmembrane region" description="Helical" evidence="1">
    <location>
        <begin position="138"/>
        <end position="155"/>
    </location>
</feature>
<reference evidence="2 4" key="1">
    <citation type="submission" date="2024-02" db="EMBL/GenBank/DDBJ databases">
        <authorList>
            <person name="Chen Y."/>
            <person name="Shah S."/>
            <person name="Dougan E. K."/>
            <person name="Thang M."/>
            <person name="Chan C."/>
        </authorList>
    </citation>
    <scope>NUCLEOTIDE SEQUENCE [LARGE SCALE GENOMIC DNA]</scope>
</reference>
<feature type="transmembrane region" description="Helical" evidence="1">
    <location>
        <begin position="56"/>
        <end position="77"/>
    </location>
</feature>
<feature type="transmembrane region" description="Helical" evidence="1">
    <location>
        <begin position="114"/>
        <end position="132"/>
    </location>
</feature>
<dbReference type="EMBL" id="CAXAMN010001447">
    <property type="protein sequence ID" value="CAK8994507.1"/>
    <property type="molecule type" value="Genomic_DNA"/>
</dbReference>
<name>A0ABP0HUJ9_9DINO</name>
<comment type="caution">
    <text evidence="2">The sequence shown here is derived from an EMBL/GenBank/DDBJ whole genome shotgun (WGS) entry which is preliminary data.</text>
</comment>
<dbReference type="EMBL" id="CAXAMN010001336">
    <property type="protein sequence ID" value="CAK8993886.1"/>
    <property type="molecule type" value="Genomic_DNA"/>
</dbReference>
<gene>
    <name evidence="2" type="ORF">CCMP2556_LOCUS3420</name>
    <name evidence="3" type="ORF">CCMP2556_LOCUS3675</name>
</gene>
<protein>
    <recommendedName>
        <fullName evidence="5">EamA domain-containing protein</fullName>
    </recommendedName>
</protein>
<dbReference type="Proteomes" id="UP001642484">
    <property type="component" value="Unassembled WGS sequence"/>
</dbReference>
<sequence>MHPIPTPILRTRGLAVPSRGLPAPPPRPAMAVSRVSPQSVRAVPPRATRAAKITGIYIGLVGLALFVAPESCFSLLFDPQELRAIWIRVFGILCAVLGWYYYGAARDSRGFLEASVSGRLGLAAALCAAVAMDRQKHWGLLLLAATNAVGAYFMHRALR</sequence>
<evidence type="ECO:0008006" key="5">
    <source>
        <dbReference type="Google" id="ProtNLM"/>
    </source>
</evidence>
<keyword evidence="1" id="KW-0472">Membrane</keyword>
<accession>A0ABP0HUJ9</accession>
<keyword evidence="4" id="KW-1185">Reference proteome</keyword>
<keyword evidence="1" id="KW-0812">Transmembrane</keyword>